<dbReference type="InterPro" id="IPR057271">
    <property type="entry name" value="YagK_YfjJ_C"/>
</dbReference>
<gene>
    <name evidence="2" type="ORF">GPM19_04355</name>
</gene>
<organism evidence="2 3">
    <name type="scientific">Vreelandella zhuhanensis</name>
    <dbReference type="NCBI Taxonomy" id="2684210"/>
    <lineage>
        <taxon>Bacteria</taxon>
        <taxon>Pseudomonadati</taxon>
        <taxon>Pseudomonadota</taxon>
        <taxon>Gammaproteobacteria</taxon>
        <taxon>Oceanospirillales</taxon>
        <taxon>Halomonadaceae</taxon>
        <taxon>Vreelandella</taxon>
    </lineage>
</organism>
<dbReference type="Proteomes" id="UP000437638">
    <property type="component" value="Unassembled WGS sequence"/>
</dbReference>
<sequence>MSSPFQSFLHGRKRHRDNTQLRLRHLPKFHNMSVQMTCGPLITNYLEKTYRVMKEARDAHSRILAVPLDLRYPEALPASSLTSHNTVISRFLHFLSCELTLIKTTHDPDMRYIWCREQDTSDKPHYHAWLFFNGNALRRLGTLSAYMDGSDEAYDGDCLYHRLVRAWAWAINWPLEKMGGLVNVTQDRLTEKSAVRYFHRGDRAAFHEVFYAASYLCKAYSKPIGQGVHCFDGSRRRSLDESACEALSLLPCK</sequence>
<dbReference type="AlphaFoldDB" id="A0A7X3GZK0"/>
<dbReference type="Pfam" id="PF11726">
    <property type="entry name" value="YagK_YfjJ_C"/>
    <property type="match status" value="1"/>
</dbReference>
<feature type="domain" description="YagK/YfjJ C-terminal" evidence="1">
    <location>
        <begin position="59"/>
        <end position="231"/>
    </location>
</feature>
<comment type="caution">
    <text evidence="2">The sequence shown here is derived from an EMBL/GenBank/DDBJ whole genome shotgun (WGS) entry which is preliminary data.</text>
</comment>
<accession>A0A7X3GZK0</accession>
<evidence type="ECO:0000313" key="2">
    <source>
        <dbReference type="EMBL" id="MWJ27444.1"/>
    </source>
</evidence>
<protein>
    <submittedName>
        <fullName evidence="2">Inovirus-type Gp2 protein</fullName>
    </submittedName>
</protein>
<evidence type="ECO:0000259" key="1">
    <source>
        <dbReference type="Pfam" id="PF11726"/>
    </source>
</evidence>
<evidence type="ECO:0000313" key="3">
    <source>
        <dbReference type="Proteomes" id="UP000437638"/>
    </source>
</evidence>
<reference evidence="2 3" key="1">
    <citation type="submission" date="2019-12" db="EMBL/GenBank/DDBJ databases">
        <title>Halomonas rutogse sp. nov. isolated from two lakes on Tibetan Plateau.</title>
        <authorList>
            <person name="Gao P."/>
        </authorList>
    </citation>
    <scope>NUCLEOTIDE SEQUENCE [LARGE SCALE GENOMIC DNA]</scope>
    <source>
        <strain evidence="2 3">ZH2S</strain>
    </source>
</reference>
<keyword evidence="3" id="KW-1185">Reference proteome</keyword>
<dbReference type="EMBL" id="WTKP01000003">
    <property type="protein sequence ID" value="MWJ27444.1"/>
    <property type="molecule type" value="Genomic_DNA"/>
</dbReference>
<dbReference type="RefSeq" id="WP_160417670.1">
    <property type="nucleotide sequence ID" value="NZ_WTKP01000003.1"/>
</dbReference>
<name>A0A7X3GZK0_9GAMM</name>
<proteinExistence type="predicted"/>